<reference evidence="3 4" key="1">
    <citation type="journal article" date="2010" name="Stand. Genomic Sci.">
        <title>Complete genome sequence of Intrasporangium calvum type strain (7 KIP).</title>
        <authorList>
            <person name="Del Rio T.G."/>
            <person name="Chertkov O."/>
            <person name="Yasawong M."/>
            <person name="Lucas S."/>
            <person name="Deshpande S."/>
            <person name="Cheng J.F."/>
            <person name="Detter C."/>
            <person name="Tapia R."/>
            <person name="Han C."/>
            <person name="Goodwin L."/>
            <person name="Pitluck S."/>
            <person name="Liolios K."/>
            <person name="Ivanova N."/>
            <person name="Mavromatis K."/>
            <person name="Pati A."/>
            <person name="Chen A."/>
            <person name="Palaniappan K."/>
            <person name="Land M."/>
            <person name="Hauser L."/>
            <person name="Chang Y.J."/>
            <person name="Jeffries C.D."/>
            <person name="Rohde M."/>
            <person name="Pukall R."/>
            <person name="Sikorski J."/>
            <person name="Goker M."/>
            <person name="Woyke T."/>
            <person name="Bristow J."/>
            <person name="Eisen J.A."/>
            <person name="Markowitz V."/>
            <person name="Hugenholtz P."/>
            <person name="Kyrpides N.C."/>
            <person name="Klenk H.P."/>
            <person name="Lapidus A."/>
        </authorList>
    </citation>
    <scope>NUCLEOTIDE SEQUENCE [LARGE SCALE GENOMIC DNA]</scope>
    <source>
        <strain evidence="4">ATCC 23552 / DSM 43043 / JCM 3097 / NBRC 12989 / 7 KIP</strain>
    </source>
</reference>
<dbReference type="Proteomes" id="UP000008914">
    <property type="component" value="Chromosome"/>
</dbReference>
<keyword evidence="4" id="KW-1185">Reference proteome</keyword>
<keyword evidence="1" id="KW-0520">NAD</keyword>
<dbReference type="SUPFAM" id="SSF55347">
    <property type="entry name" value="Glyceraldehyde-3-phosphate dehydrogenase-like, C-terminal domain"/>
    <property type="match status" value="1"/>
</dbReference>
<dbReference type="Pfam" id="PF22725">
    <property type="entry name" value="GFO_IDH_MocA_C3"/>
    <property type="match status" value="1"/>
</dbReference>
<evidence type="ECO:0000313" key="4">
    <source>
        <dbReference type="Proteomes" id="UP000008914"/>
    </source>
</evidence>
<dbReference type="OrthoDB" id="256869at2"/>
<evidence type="ECO:0000259" key="2">
    <source>
        <dbReference type="Pfam" id="PF22725"/>
    </source>
</evidence>
<dbReference type="InterPro" id="IPR055170">
    <property type="entry name" value="GFO_IDH_MocA-like_dom"/>
</dbReference>
<feature type="domain" description="GFO/IDH/MocA-like oxidoreductase" evidence="2">
    <location>
        <begin position="141"/>
        <end position="256"/>
    </location>
</feature>
<dbReference type="eggNOG" id="COG0673">
    <property type="taxonomic scope" value="Bacteria"/>
</dbReference>
<dbReference type="AlphaFoldDB" id="E6SFN0"/>
<evidence type="ECO:0000256" key="1">
    <source>
        <dbReference type="ARBA" id="ARBA00023027"/>
    </source>
</evidence>
<organism evidence="3 4">
    <name type="scientific">Intrasporangium calvum (strain ATCC 23552 / DSM 43043 / JCM 3097 / NBRC 12989 / NCIMB 10167 / NRRL B-3866 / 7 KIP)</name>
    <dbReference type="NCBI Taxonomy" id="710696"/>
    <lineage>
        <taxon>Bacteria</taxon>
        <taxon>Bacillati</taxon>
        <taxon>Actinomycetota</taxon>
        <taxon>Actinomycetes</taxon>
        <taxon>Micrococcales</taxon>
        <taxon>Intrasporangiaceae</taxon>
        <taxon>Intrasporangium</taxon>
    </lineage>
</organism>
<evidence type="ECO:0000313" key="3">
    <source>
        <dbReference type="EMBL" id="ADU47775.1"/>
    </source>
</evidence>
<dbReference type="KEGG" id="ica:Intca_1257"/>
<proteinExistence type="predicted"/>
<dbReference type="STRING" id="710696.Intca_1257"/>
<gene>
    <name evidence="3" type="ordered locus">Intca_1257</name>
</gene>
<sequence length="333" mass="35526">MSDHRAECPGPPRPRVVVRGGGSIGLRHLRVFELVGADAALWPVRARTSPSGGTTVRFLDDSTGPAALAAASLVVVATDTGRHVADAIEALDAGAGRVLLEKPAAPSRAAAEPLAAHRRAAEVWVAAPLRAHEGFRHLLTQVGAIGRPLFAHVRCQSWLPDWRPDRDYRESYSARADEGGVLRDLVHELDYAEVLLGRPTLLGAGLDHTGPLEIEAEQAATLLWRTDLATVTCRLDYVTRPTTRGIALHGPDGSLEWDLPTATVTRRDAAGNATTETFAADLERDTVMATQARAALELTPDADRAQRHTAGAPATLAEGLATLELCDRARAMS</sequence>
<dbReference type="HOGENOM" id="CLU_023194_10_1_11"/>
<accession>E6SFN0</accession>
<dbReference type="SUPFAM" id="SSF51735">
    <property type="entry name" value="NAD(P)-binding Rossmann-fold domains"/>
    <property type="match status" value="1"/>
</dbReference>
<protein>
    <submittedName>
        <fullName evidence="3">Oxidoreductase domain-containing protein</fullName>
    </submittedName>
</protein>
<dbReference type="Gene3D" id="3.40.50.720">
    <property type="entry name" value="NAD(P)-binding Rossmann-like Domain"/>
    <property type="match status" value="1"/>
</dbReference>
<dbReference type="Gene3D" id="3.30.360.10">
    <property type="entry name" value="Dihydrodipicolinate Reductase, domain 2"/>
    <property type="match status" value="1"/>
</dbReference>
<name>E6SFN0_INTC7</name>
<dbReference type="EMBL" id="CP002343">
    <property type="protein sequence ID" value="ADU47775.1"/>
    <property type="molecule type" value="Genomic_DNA"/>
</dbReference>
<dbReference type="InterPro" id="IPR036291">
    <property type="entry name" value="NAD(P)-bd_dom_sf"/>
</dbReference>
<dbReference type="RefSeq" id="WP_013492091.1">
    <property type="nucleotide sequence ID" value="NC_014830.1"/>
</dbReference>